<feature type="compositionally biased region" description="Basic residues" evidence="1">
    <location>
        <begin position="42"/>
        <end position="59"/>
    </location>
</feature>
<keyword evidence="3" id="KW-1185">Reference proteome</keyword>
<proteinExistence type="predicted"/>
<dbReference type="AlphaFoldDB" id="A0AAN6YQK1"/>
<protein>
    <submittedName>
        <fullName evidence="2">Uncharacterized protein</fullName>
    </submittedName>
</protein>
<evidence type="ECO:0000256" key="1">
    <source>
        <dbReference type="SAM" id="MobiDB-lite"/>
    </source>
</evidence>
<evidence type="ECO:0000313" key="2">
    <source>
        <dbReference type="EMBL" id="KAK4111188.1"/>
    </source>
</evidence>
<dbReference type="EMBL" id="MU853347">
    <property type="protein sequence ID" value="KAK4111188.1"/>
    <property type="molecule type" value="Genomic_DNA"/>
</dbReference>
<dbReference type="RefSeq" id="XP_064668758.1">
    <property type="nucleotide sequence ID" value="XM_064808751.1"/>
</dbReference>
<gene>
    <name evidence="2" type="ORF">N656DRAFT_174485</name>
</gene>
<reference evidence="2" key="2">
    <citation type="submission" date="2023-05" db="EMBL/GenBank/DDBJ databases">
        <authorList>
            <consortium name="Lawrence Berkeley National Laboratory"/>
            <person name="Steindorff A."/>
            <person name="Hensen N."/>
            <person name="Bonometti L."/>
            <person name="Westerberg I."/>
            <person name="Brannstrom I.O."/>
            <person name="Guillou S."/>
            <person name="Cros-Aarteil S."/>
            <person name="Calhoun S."/>
            <person name="Haridas S."/>
            <person name="Kuo A."/>
            <person name="Mondo S."/>
            <person name="Pangilinan J."/>
            <person name="Riley R."/>
            <person name="Labutti K."/>
            <person name="Andreopoulos B."/>
            <person name="Lipzen A."/>
            <person name="Chen C."/>
            <person name="Yanf M."/>
            <person name="Daum C."/>
            <person name="Ng V."/>
            <person name="Clum A."/>
            <person name="Ohm R."/>
            <person name="Martin F."/>
            <person name="Silar P."/>
            <person name="Natvig D."/>
            <person name="Lalanne C."/>
            <person name="Gautier V."/>
            <person name="Ament-Velasquez S.L."/>
            <person name="Kruys A."/>
            <person name="Hutchinson M.I."/>
            <person name="Powell A.J."/>
            <person name="Barry K."/>
            <person name="Miller A.N."/>
            <person name="Grigoriev I.V."/>
            <person name="Debuchy R."/>
            <person name="Gladieux P."/>
            <person name="Thoren M.H."/>
            <person name="Johannesson H."/>
        </authorList>
    </citation>
    <scope>NUCLEOTIDE SEQUENCE</scope>
    <source>
        <strain evidence="2">CBS 508.74</strain>
    </source>
</reference>
<sequence>MDGWALDALMLTGRQVAESCRQESGRERKIAIGRCKSNAKRKWGNRKSLAKGRKSRRKTMGVAALERPTVTSSQQRSRVEMPRIWQREDGWNEREIVERFALVRNWSASRILYLNYSRRRGTAPLAADGARRVRVQPEVMMVAVARVSCLQSPNSAAAGIW</sequence>
<evidence type="ECO:0000313" key="3">
    <source>
        <dbReference type="Proteomes" id="UP001302812"/>
    </source>
</evidence>
<comment type="caution">
    <text evidence="2">The sequence shown here is derived from an EMBL/GenBank/DDBJ whole genome shotgun (WGS) entry which is preliminary data.</text>
</comment>
<name>A0AAN6YQK1_9PEZI</name>
<reference evidence="2" key="1">
    <citation type="journal article" date="2023" name="Mol. Phylogenet. Evol.">
        <title>Genome-scale phylogeny and comparative genomics of the fungal order Sordariales.</title>
        <authorList>
            <person name="Hensen N."/>
            <person name="Bonometti L."/>
            <person name="Westerberg I."/>
            <person name="Brannstrom I.O."/>
            <person name="Guillou S."/>
            <person name="Cros-Aarteil S."/>
            <person name="Calhoun S."/>
            <person name="Haridas S."/>
            <person name="Kuo A."/>
            <person name="Mondo S."/>
            <person name="Pangilinan J."/>
            <person name="Riley R."/>
            <person name="LaButti K."/>
            <person name="Andreopoulos B."/>
            <person name="Lipzen A."/>
            <person name="Chen C."/>
            <person name="Yan M."/>
            <person name="Daum C."/>
            <person name="Ng V."/>
            <person name="Clum A."/>
            <person name="Steindorff A."/>
            <person name="Ohm R.A."/>
            <person name="Martin F."/>
            <person name="Silar P."/>
            <person name="Natvig D.O."/>
            <person name="Lalanne C."/>
            <person name="Gautier V."/>
            <person name="Ament-Velasquez S.L."/>
            <person name="Kruys A."/>
            <person name="Hutchinson M.I."/>
            <person name="Powell A.J."/>
            <person name="Barry K."/>
            <person name="Miller A.N."/>
            <person name="Grigoriev I.V."/>
            <person name="Debuchy R."/>
            <person name="Gladieux P."/>
            <person name="Hiltunen Thoren M."/>
            <person name="Johannesson H."/>
        </authorList>
    </citation>
    <scope>NUCLEOTIDE SEQUENCE</scope>
    <source>
        <strain evidence="2">CBS 508.74</strain>
    </source>
</reference>
<dbReference type="GeneID" id="89932874"/>
<accession>A0AAN6YQK1</accession>
<feature type="region of interest" description="Disordered" evidence="1">
    <location>
        <begin position="42"/>
        <end position="62"/>
    </location>
</feature>
<dbReference type="Proteomes" id="UP001302812">
    <property type="component" value="Unassembled WGS sequence"/>
</dbReference>
<organism evidence="2 3">
    <name type="scientific">Canariomyces notabilis</name>
    <dbReference type="NCBI Taxonomy" id="2074819"/>
    <lineage>
        <taxon>Eukaryota</taxon>
        <taxon>Fungi</taxon>
        <taxon>Dikarya</taxon>
        <taxon>Ascomycota</taxon>
        <taxon>Pezizomycotina</taxon>
        <taxon>Sordariomycetes</taxon>
        <taxon>Sordariomycetidae</taxon>
        <taxon>Sordariales</taxon>
        <taxon>Chaetomiaceae</taxon>
        <taxon>Canariomyces</taxon>
    </lineage>
</organism>